<dbReference type="PANTHER" id="PTHR11409">
    <property type="entry name" value="ADENOSINE DEAMINASE"/>
    <property type="match status" value="1"/>
</dbReference>
<evidence type="ECO:0000256" key="1">
    <source>
        <dbReference type="ARBA" id="ARBA00001947"/>
    </source>
</evidence>
<comment type="subcellular location">
    <subcellularLocation>
        <location evidence="2">Secreted</location>
    </subcellularLocation>
</comment>
<evidence type="ECO:0000256" key="5">
    <source>
        <dbReference type="ARBA" id="ARBA00022525"/>
    </source>
</evidence>
<dbReference type="Pfam" id="PF00962">
    <property type="entry name" value="A_deaminase"/>
    <property type="match status" value="1"/>
</dbReference>
<proteinExistence type="inferred from homology"/>
<evidence type="ECO:0000313" key="11">
    <source>
        <dbReference type="EMBL" id="KAG5643235.1"/>
    </source>
</evidence>
<keyword evidence="5" id="KW-0964">Secreted</keyword>
<dbReference type="EMBL" id="JABCKV010000126">
    <property type="protein sequence ID" value="KAG5643235.1"/>
    <property type="molecule type" value="Genomic_DNA"/>
</dbReference>
<evidence type="ECO:0000256" key="2">
    <source>
        <dbReference type="ARBA" id="ARBA00004613"/>
    </source>
</evidence>
<keyword evidence="12" id="KW-1185">Reference proteome</keyword>
<organism evidence="11 12">
    <name type="scientific">Asterophora parasitica</name>
    <dbReference type="NCBI Taxonomy" id="117018"/>
    <lineage>
        <taxon>Eukaryota</taxon>
        <taxon>Fungi</taxon>
        <taxon>Dikarya</taxon>
        <taxon>Basidiomycota</taxon>
        <taxon>Agaricomycotina</taxon>
        <taxon>Agaricomycetes</taxon>
        <taxon>Agaricomycetidae</taxon>
        <taxon>Agaricales</taxon>
        <taxon>Tricholomatineae</taxon>
        <taxon>Lyophyllaceae</taxon>
        <taxon>Asterophora</taxon>
    </lineage>
</organism>
<dbReference type="AlphaFoldDB" id="A0A9P7G5M7"/>
<keyword evidence="6" id="KW-0479">Metal-binding</keyword>
<comment type="cofactor">
    <cofactor evidence="1">
        <name>Zn(2+)</name>
        <dbReference type="ChEBI" id="CHEBI:29105"/>
    </cofactor>
</comment>
<dbReference type="GO" id="GO:0005576">
    <property type="term" value="C:extracellular region"/>
    <property type="evidence" value="ECO:0007669"/>
    <property type="project" value="UniProtKB-SubCell"/>
</dbReference>
<evidence type="ECO:0000256" key="6">
    <source>
        <dbReference type="ARBA" id="ARBA00022723"/>
    </source>
</evidence>
<protein>
    <recommendedName>
        <fullName evidence="4">adenosine deaminase</fullName>
        <ecNumber evidence="4">3.5.4.4</ecNumber>
    </recommendedName>
</protein>
<dbReference type="SUPFAM" id="SSF51556">
    <property type="entry name" value="Metallo-dependent hydrolases"/>
    <property type="match status" value="1"/>
</dbReference>
<evidence type="ECO:0000256" key="9">
    <source>
        <dbReference type="ARBA" id="ARBA00047764"/>
    </source>
</evidence>
<evidence type="ECO:0000256" key="8">
    <source>
        <dbReference type="ARBA" id="ARBA00022801"/>
    </source>
</evidence>
<comment type="caution">
    <text evidence="11">The sequence shown here is derived from an EMBL/GenBank/DDBJ whole genome shotgun (WGS) entry which is preliminary data.</text>
</comment>
<dbReference type="Proteomes" id="UP000775547">
    <property type="component" value="Unassembled WGS sequence"/>
</dbReference>
<evidence type="ECO:0000256" key="3">
    <source>
        <dbReference type="ARBA" id="ARBA00006083"/>
    </source>
</evidence>
<dbReference type="GO" id="GO:0046103">
    <property type="term" value="P:inosine biosynthetic process"/>
    <property type="evidence" value="ECO:0007669"/>
    <property type="project" value="TreeGrafter"/>
</dbReference>
<reference evidence="11" key="1">
    <citation type="submission" date="2020-07" db="EMBL/GenBank/DDBJ databases">
        <authorList>
            <person name="Nieuwenhuis M."/>
            <person name="Van De Peppel L.J.J."/>
        </authorList>
    </citation>
    <scope>NUCLEOTIDE SEQUENCE</scope>
    <source>
        <strain evidence="11">AP01</strain>
        <tissue evidence="11">Mycelium</tissue>
    </source>
</reference>
<dbReference type="Gene3D" id="3.20.20.140">
    <property type="entry name" value="Metal-dependent hydrolases"/>
    <property type="match status" value="2"/>
</dbReference>
<sequence length="502" mass="57077">MASSSTFSGSDLEAYNAARAALINEDRALRRDRHATTTSDEEQLQLEAQADLRVRAIRAEEAATIWTQEHENIPHPFPGMEFLTGREIIVKTKLFEILSRMPKGALLHCHLDATVNAQVLLKLALEQPALHVRVAARITHSTIGAVLPEFRALPRNEYSLNAPGITDELYQSDSWVSLANARANFDVALGGPEGFDRWVIGSMMINPTEAYKTHNTIKKVEWSARIWEKFQSTFIVSTGLIRFAPIFPEYIRQFFRSSIEDGISYVEARINFLYKHMVGEDGLENIPHRDWLIMFDDVLNEVKVDMKAQGREDEFIGARIIYSTIRFITPEELEWYLEDCIELKKEFPHLIAGFDLVGDENELKPLIDYMEPLLRFRQRQKEEGVDIPFIFHAGETLGDGTPADNNLFDAILLGTKRIGHGYSLVKHPKLIETCRQKGIAVEVCPISNEILVLVASELTGLSTLGQLARDSIEHSTLEEEEKQHALHAWERQWQKFISGLLE</sequence>
<dbReference type="GO" id="GO:0006154">
    <property type="term" value="P:adenosine catabolic process"/>
    <property type="evidence" value="ECO:0007669"/>
    <property type="project" value="TreeGrafter"/>
</dbReference>
<dbReference type="FunFam" id="3.20.20.140:FF:000017">
    <property type="entry name" value="Adenosine deaminase 2"/>
    <property type="match status" value="1"/>
</dbReference>
<dbReference type="InterPro" id="IPR032466">
    <property type="entry name" value="Metal_Hydrolase"/>
</dbReference>
<accession>A0A9P7G5M7</accession>
<dbReference type="InterPro" id="IPR001365">
    <property type="entry name" value="A_deaminase_dom"/>
</dbReference>
<keyword evidence="8" id="KW-0378">Hydrolase</keyword>
<dbReference type="GO" id="GO:0004000">
    <property type="term" value="F:adenosine deaminase activity"/>
    <property type="evidence" value="ECO:0007669"/>
    <property type="project" value="TreeGrafter"/>
</dbReference>
<dbReference type="EC" id="3.5.4.4" evidence="4"/>
<dbReference type="GO" id="GO:0046872">
    <property type="term" value="F:metal ion binding"/>
    <property type="evidence" value="ECO:0007669"/>
    <property type="project" value="UniProtKB-KW"/>
</dbReference>
<evidence type="ECO:0000259" key="10">
    <source>
        <dbReference type="Pfam" id="PF00962"/>
    </source>
</evidence>
<dbReference type="PANTHER" id="PTHR11409:SF39">
    <property type="entry name" value="ADENOSINE DEAMINASE 2"/>
    <property type="match status" value="1"/>
</dbReference>
<dbReference type="OrthoDB" id="7202371at2759"/>
<name>A0A9P7G5M7_9AGAR</name>
<comment type="catalytic activity">
    <reaction evidence="9">
        <text>adenosine + H2O + H(+) = inosine + NH4(+)</text>
        <dbReference type="Rhea" id="RHEA:24408"/>
        <dbReference type="ChEBI" id="CHEBI:15377"/>
        <dbReference type="ChEBI" id="CHEBI:15378"/>
        <dbReference type="ChEBI" id="CHEBI:16335"/>
        <dbReference type="ChEBI" id="CHEBI:17596"/>
        <dbReference type="ChEBI" id="CHEBI:28938"/>
        <dbReference type="EC" id="3.5.4.4"/>
    </reaction>
</comment>
<feature type="domain" description="Adenosine deaminase" evidence="10">
    <location>
        <begin position="207"/>
        <end position="455"/>
    </location>
</feature>
<evidence type="ECO:0000256" key="7">
    <source>
        <dbReference type="ARBA" id="ARBA00022729"/>
    </source>
</evidence>
<reference evidence="11" key="2">
    <citation type="submission" date="2021-10" db="EMBL/GenBank/DDBJ databases">
        <title>Phylogenomics reveals ancestral predisposition of the termite-cultivated fungus Termitomyces towards a domesticated lifestyle.</title>
        <authorList>
            <person name="Auxier B."/>
            <person name="Grum-Grzhimaylo A."/>
            <person name="Cardenas M.E."/>
            <person name="Lodge J.D."/>
            <person name="Laessoe T."/>
            <person name="Pedersen O."/>
            <person name="Smith M.E."/>
            <person name="Kuyper T.W."/>
            <person name="Franco-Molano E.A."/>
            <person name="Baroni T.J."/>
            <person name="Aanen D.K."/>
        </authorList>
    </citation>
    <scope>NUCLEOTIDE SEQUENCE</scope>
    <source>
        <strain evidence="11">AP01</strain>
        <tissue evidence="11">Mycelium</tissue>
    </source>
</reference>
<dbReference type="InterPro" id="IPR006330">
    <property type="entry name" value="Ado/ade_deaminase"/>
</dbReference>
<keyword evidence="7" id="KW-0732">Signal</keyword>
<comment type="similarity">
    <text evidence="3">Belongs to the metallo-dependent hydrolases superfamily. Adenosine and AMP deaminases family. ADGF subfamily.</text>
</comment>
<gene>
    <name evidence="11" type="ORF">DXG03_001319</name>
</gene>
<evidence type="ECO:0000256" key="4">
    <source>
        <dbReference type="ARBA" id="ARBA00012784"/>
    </source>
</evidence>
<evidence type="ECO:0000313" key="12">
    <source>
        <dbReference type="Proteomes" id="UP000775547"/>
    </source>
</evidence>